<dbReference type="CDD" id="cd02869">
    <property type="entry name" value="PseudoU_synth_RluA_like"/>
    <property type="match status" value="1"/>
</dbReference>
<keyword evidence="4" id="KW-1185">Reference proteome</keyword>
<dbReference type="InterPro" id="IPR020103">
    <property type="entry name" value="PsdUridine_synth_cat_dom_sf"/>
</dbReference>
<evidence type="ECO:0000256" key="1">
    <source>
        <dbReference type="ARBA" id="ARBA00010876"/>
    </source>
</evidence>
<feature type="domain" description="Pseudouridine synthase RsuA/RluA-like" evidence="2">
    <location>
        <begin position="1"/>
        <end position="167"/>
    </location>
</feature>
<dbReference type="AlphaFoldDB" id="C5M016"/>
<dbReference type="GO" id="GO:0009982">
    <property type="term" value="F:pseudouridine synthase activity"/>
    <property type="evidence" value="ECO:0007669"/>
    <property type="project" value="InterPro"/>
</dbReference>
<evidence type="ECO:0000313" key="3">
    <source>
        <dbReference type="EMBL" id="EEQ97674.1"/>
    </source>
</evidence>
<dbReference type="Pfam" id="PF00849">
    <property type="entry name" value="PseudoU_synth_2"/>
    <property type="match status" value="1"/>
</dbReference>
<dbReference type="InParanoid" id="C5M016"/>
<dbReference type="InterPro" id="IPR050188">
    <property type="entry name" value="RluA_PseudoU_synthase"/>
</dbReference>
<dbReference type="RefSeq" id="XP_002764957.1">
    <property type="nucleotide sequence ID" value="XM_002764911.1"/>
</dbReference>
<proteinExistence type="inferred from homology"/>
<dbReference type="EMBL" id="GG686998">
    <property type="protein sequence ID" value="EEQ97674.1"/>
    <property type="molecule type" value="Genomic_DNA"/>
</dbReference>
<dbReference type="InterPro" id="IPR006145">
    <property type="entry name" value="PsdUridine_synth_RsuA/RluA"/>
</dbReference>
<dbReference type="PANTHER" id="PTHR21600">
    <property type="entry name" value="MITOCHONDRIAL RNA PSEUDOURIDINE SYNTHASE"/>
    <property type="match status" value="1"/>
</dbReference>
<dbReference type="OMA" id="NAEPHHE"/>
<evidence type="ECO:0000259" key="2">
    <source>
        <dbReference type="Pfam" id="PF00849"/>
    </source>
</evidence>
<dbReference type="Gene3D" id="3.30.2350.10">
    <property type="entry name" value="Pseudouridine synthase"/>
    <property type="match status" value="1"/>
</dbReference>
<dbReference type="Proteomes" id="UP000007800">
    <property type="component" value="Unassembled WGS sequence"/>
</dbReference>
<organism evidence="4">
    <name type="scientific">Perkinsus marinus (strain ATCC 50983 / TXsc)</name>
    <dbReference type="NCBI Taxonomy" id="423536"/>
    <lineage>
        <taxon>Eukaryota</taxon>
        <taxon>Sar</taxon>
        <taxon>Alveolata</taxon>
        <taxon>Perkinsozoa</taxon>
        <taxon>Perkinsea</taxon>
        <taxon>Perkinsida</taxon>
        <taxon>Perkinsidae</taxon>
        <taxon>Perkinsus</taxon>
    </lineage>
</organism>
<sequence length="417" mass="46986">MVVYKPAFYRCQLPDDHPEDSIVSWLSRQYEIDPELMNEELNPALSGGGGFGPMCHRLDKQTSGPVLIARKLESWKFIRRQFQKEQVTKRYVCLVDGICANDSGMIDSPIRVRRTEKHTSAEIGSGPASSSAHSEYRVLERYEEGCTLMSVRITTGVTHQIRVHMAQGLGHPIVGDKKYTPSGRGSELPCATRMPGRVFLHCYELGVKPDKTSGQKLTTIKCSLPTELRNLLWSLTPISTCPLPADTRALLAGLMGLPSGAAAQRWHVPYSSLVTRVATELVSGRVQRVKDCNSDPAIQDELRRHLQISRSAKLSPEWFFGVHPEVFKRDLKSVEGIMVRDTSEKFSLLKLQYPNGPRDLDALRATQTSWGLRRKAEVQRQTENNMPRGPLYHRRFYATMAYNDRLSSFGRATEQTI</sequence>
<dbReference type="SUPFAM" id="SSF55120">
    <property type="entry name" value="Pseudouridine synthase"/>
    <property type="match status" value="1"/>
</dbReference>
<dbReference type="PANTHER" id="PTHR21600:SF87">
    <property type="entry name" value="RNA PSEUDOURIDYLATE SYNTHASE DOMAIN-CONTAINING PROTEIN 1"/>
    <property type="match status" value="1"/>
</dbReference>
<accession>C5M016</accession>
<dbReference type="GeneID" id="9036964"/>
<evidence type="ECO:0000313" key="4">
    <source>
        <dbReference type="Proteomes" id="UP000007800"/>
    </source>
</evidence>
<protein>
    <submittedName>
        <fullName evidence="3">tRNA pseudouridine synthase C, putative</fullName>
    </submittedName>
</protein>
<comment type="similarity">
    <text evidence="1">Belongs to the pseudouridine synthase RluA family.</text>
</comment>
<dbReference type="GO" id="GO:0003723">
    <property type="term" value="F:RNA binding"/>
    <property type="evidence" value="ECO:0007669"/>
    <property type="project" value="InterPro"/>
</dbReference>
<gene>
    <name evidence="3" type="ORF">Pmar_PMAR009633</name>
</gene>
<dbReference type="OrthoDB" id="449450at2759"/>
<name>C5M016_PERM5</name>
<reference evidence="3 4" key="1">
    <citation type="submission" date="2008-07" db="EMBL/GenBank/DDBJ databases">
        <authorList>
            <person name="El-Sayed N."/>
            <person name="Caler E."/>
            <person name="Inman J."/>
            <person name="Amedeo P."/>
            <person name="Hass B."/>
            <person name="Wortman J."/>
        </authorList>
    </citation>
    <scope>NUCLEOTIDE SEQUENCE [LARGE SCALE GENOMIC DNA]</scope>
    <source>
        <strain evidence="4">ATCC 50983 / TXsc</strain>
    </source>
</reference>
<dbReference type="GO" id="GO:0000455">
    <property type="term" value="P:enzyme-directed rRNA pseudouridine synthesis"/>
    <property type="evidence" value="ECO:0007669"/>
    <property type="project" value="TreeGrafter"/>
</dbReference>